<dbReference type="GO" id="GO:0016747">
    <property type="term" value="F:acyltransferase activity, transferring groups other than amino-acyl groups"/>
    <property type="evidence" value="ECO:0007669"/>
    <property type="project" value="InterPro"/>
</dbReference>
<evidence type="ECO:0000313" key="3">
    <source>
        <dbReference type="EMBL" id="SOB60435.1"/>
    </source>
</evidence>
<feature type="transmembrane region" description="Helical" evidence="1">
    <location>
        <begin position="30"/>
        <end position="50"/>
    </location>
</feature>
<keyword evidence="1" id="KW-1133">Transmembrane helix</keyword>
<name>A0A2C8FDA2_9BACT</name>
<organism evidence="3 4">
    <name type="scientific">Pseudodesulfovibrio profundus</name>
    <dbReference type="NCBI Taxonomy" id="57320"/>
    <lineage>
        <taxon>Bacteria</taxon>
        <taxon>Pseudomonadati</taxon>
        <taxon>Thermodesulfobacteriota</taxon>
        <taxon>Desulfovibrionia</taxon>
        <taxon>Desulfovibrionales</taxon>
        <taxon>Desulfovibrionaceae</taxon>
    </lineage>
</organism>
<dbReference type="InterPro" id="IPR050879">
    <property type="entry name" value="Acyltransferase_3"/>
</dbReference>
<feature type="transmembrane region" description="Helical" evidence="1">
    <location>
        <begin position="228"/>
        <end position="245"/>
    </location>
</feature>
<dbReference type="PANTHER" id="PTHR23028:SF53">
    <property type="entry name" value="ACYL_TRANSF_3 DOMAIN-CONTAINING PROTEIN"/>
    <property type="match status" value="1"/>
</dbReference>
<feature type="transmembrane region" description="Helical" evidence="1">
    <location>
        <begin position="251"/>
        <end position="271"/>
    </location>
</feature>
<dbReference type="Proteomes" id="UP000219215">
    <property type="component" value="Chromosome DPRO"/>
</dbReference>
<feature type="transmembrane region" description="Helical" evidence="1">
    <location>
        <begin position="62"/>
        <end position="81"/>
    </location>
</feature>
<evidence type="ECO:0000256" key="1">
    <source>
        <dbReference type="SAM" id="Phobius"/>
    </source>
</evidence>
<keyword evidence="3" id="KW-0012">Acyltransferase</keyword>
<dbReference type="RefSeq" id="WP_097013161.1">
    <property type="nucleotide sequence ID" value="NZ_LT907975.1"/>
</dbReference>
<dbReference type="KEGG" id="pprf:DPRO_3519"/>
<reference evidence="4" key="1">
    <citation type="submission" date="2017-09" db="EMBL/GenBank/DDBJ databases">
        <authorList>
            <person name="Regsiter A."/>
            <person name="William W."/>
        </authorList>
    </citation>
    <scope>NUCLEOTIDE SEQUENCE [LARGE SCALE GENOMIC DNA]</scope>
    <source>
        <strain evidence="4">500-1</strain>
    </source>
</reference>
<dbReference type="Pfam" id="PF01757">
    <property type="entry name" value="Acyl_transf_3"/>
    <property type="match status" value="1"/>
</dbReference>
<keyword evidence="3" id="KW-0808">Transferase</keyword>
<dbReference type="PANTHER" id="PTHR23028">
    <property type="entry name" value="ACETYLTRANSFERASE"/>
    <property type="match status" value="1"/>
</dbReference>
<feature type="transmembrane region" description="Helical" evidence="1">
    <location>
        <begin position="101"/>
        <end position="123"/>
    </location>
</feature>
<accession>A0A2C8FDA2</accession>
<dbReference type="InterPro" id="IPR002656">
    <property type="entry name" value="Acyl_transf_3_dom"/>
</dbReference>
<keyword evidence="1" id="KW-0472">Membrane</keyword>
<feature type="transmembrane region" description="Helical" evidence="1">
    <location>
        <begin position="144"/>
        <end position="162"/>
    </location>
</feature>
<keyword evidence="1" id="KW-0812">Transmembrane</keyword>
<gene>
    <name evidence="3" type="ORF">DPRO_3519</name>
</gene>
<feature type="transmembrane region" description="Helical" evidence="1">
    <location>
        <begin position="283"/>
        <end position="302"/>
    </location>
</feature>
<feature type="domain" description="Acyltransferase 3" evidence="2">
    <location>
        <begin position="5"/>
        <end position="320"/>
    </location>
</feature>
<sequence>MGIIRLLLAIAVFNSHFPFLEVPVVDGHEAVLAFFAISGFYIALILDTTYSSSREFYWGRFLSLYPMYLIGLSISVALLTVGDIHPMTGLDKMQSLLSDPLAFAIMLWTSACVFGQELLFSLAQSADGGLHFVEASRHGIWKHAPLIQAWSLSLEIVFYALAPLLVRLKTSTLCGVVAISLLAKIAVMSGPLADVVFFKRFFPTEFWLFGCGILAYRYYRILPKQSQAIDYFCFIMLVGVILIVGDVDDPYLPFALPAVTLVALPFVFRTFSVTRFDRDIGKISYPFYLLHFSAIAIFEEYWEEPIGWHILVATLIAAILAHTAINPGTEFLKQRLRAAKRLPLGAEAAPHPGLSSNNN</sequence>
<dbReference type="OrthoDB" id="9796461at2"/>
<keyword evidence="4" id="KW-1185">Reference proteome</keyword>
<proteinExistence type="predicted"/>
<dbReference type="EMBL" id="LT907975">
    <property type="protein sequence ID" value="SOB60435.1"/>
    <property type="molecule type" value="Genomic_DNA"/>
</dbReference>
<dbReference type="GO" id="GO:0000271">
    <property type="term" value="P:polysaccharide biosynthetic process"/>
    <property type="evidence" value="ECO:0007669"/>
    <property type="project" value="TreeGrafter"/>
</dbReference>
<dbReference type="AlphaFoldDB" id="A0A2C8FDA2"/>
<evidence type="ECO:0000313" key="4">
    <source>
        <dbReference type="Proteomes" id="UP000219215"/>
    </source>
</evidence>
<evidence type="ECO:0000259" key="2">
    <source>
        <dbReference type="Pfam" id="PF01757"/>
    </source>
</evidence>
<dbReference type="GO" id="GO:0016020">
    <property type="term" value="C:membrane"/>
    <property type="evidence" value="ECO:0007669"/>
    <property type="project" value="TreeGrafter"/>
</dbReference>
<feature type="transmembrane region" description="Helical" evidence="1">
    <location>
        <begin position="308"/>
        <end position="325"/>
    </location>
</feature>
<protein>
    <submittedName>
        <fullName evidence="3">Acyltransferase</fullName>
    </submittedName>
</protein>